<sequence length="209" mass="24083">MKSWNINFNHVFEDILLEGFISNCPSHRQFQPRIAQKSWNITVNHNLFEMQQCFGDIIDSTEKTNKKITSYTYSQNCPNDYDDFLNPPPVALPIQKLVAKETRMANSKKVKVSLRKLNTSSMAGLIHWTSAMLKDRELEELSKVVFGNVVISSQHTNMNHIEEEEDEKEHDEDDDVAAPERDCVSPGRDTKEVAHETSEKYEDYNVECA</sequence>
<organism evidence="1 2">
    <name type="scientific">Cichorium intybus</name>
    <name type="common">Chicory</name>
    <dbReference type="NCBI Taxonomy" id="13427"/>
    <lineage>
        <taxon>Eukaryota</taxon>
        <taxon>Viridiplantae</taxon>
        <taxon>Streptophyta</taxon>
        <taxon>Embryophyta</taxon>
        <taxon>Tracheophyta</taxon>
        <taxon>Spermatophyta</taxon>
        <taxon>Magnoliopsida</taxon>
        <taxon>eudicotyledons</taxon>
        <taxon>Gunneridae</taxon>
        <taxon>Pentapetalae</taxon>
        <taxon>asterids</taxon>
        <taxon>campanulids</taxon>
        <taxon>Asterales</taxon>
        <taxon>Asteraceae</taxon>
        <taxon>Cichorioideae</taxon>
        <taxon>Cichorieae</taxon>
        <taxon>Cichoriinae</taxon>
        <taxon>Cichorium</taxon>
    </lineage>
</organism>
<accession>A0ACB9DZ33</accession>
<dbReference type="EMBL" id="CM042012">
    <property type="protein sequence ID" value="KAI3751973.1"/>
    <property type="molecule type" value="Genomic_DNA"/>
</dbReference>
<name>A0ACB9DZ33_CICIN</name>
<gene>
    <name evidence="1" type="ORF">L2E82_23068</name>
</gene>
<dbReference type="Proteomes" id="UP001055811">
    <property type="component" value="Linkage Group LG04"/>
</dbReference>
<evidence type="ECO:0000313" key="2">
    <source>
        <dbReference type="Proteomes" id="UP001055811"/>
    </source>
</evidence>
<proteinExistence type="predicted"/>
<evidence type="ECO:0000313" key="1">
    <source>
        <dbReference type="EMBL" id="KAI3751973.1"/>
    </source>
</evidence>
<keyword evidence="2" id="KW-1185">Reference proteome</keyword>
<protein>
    <submittedName>
        <fullName evidence="1">Uncharacterized protein</fullName>
    </submittedName>
</protein>
<reference evidence="1 2" key="2">
    <citation type="journal article" date="2022" name="Mol. Ecol. Resour.">
        <title>The genomes of chicory, endive, great burdock and yacon provide insights into Asteraceae paleo-polyploidization history and plant inulin production.</title>
        <authorList>
            <person name="Fan W."/>
            <person name="Wang S."/>
            <person name="Wang H."/>
            <person name="Wang A."/>
            <person name="Jiang F."/>
            <person name="Liu H."/>
            <person name="Zhao H."/>
            <person name="Xu D."/>
            <person name="Zhang Y."/>
        </authorList>
    </citation>
    <scope>NUCLEOTIDE SEQUENCE [LARGE SCALE GENOMIC DNA]</scope>
    <source>
        <strain evidence="2">cv. Punajuju</strain>
        <tissue evidence="1">Leaves</tissue>
    </source>
</reference>
<comment type="caution">
    <text evidence="1">The sequence shown here is derived from an EMBL/GenBank/DDBJ whole genome shotgun (WGS) entry which is preliminary data.</text>
</comment>
<reference evidence="2" key="1">
    <citation type="journal article" date="2022" name="Mol. Ecol. Resour.">
        <title>The genomes of chicory, endive, great burdock and yacon provide insights into Asteraceae palaeo-polyploidization history and plant inulin production.</title>
        <authorList>
            <person name="Fan W."/>
            <person name="Wang S."/>
            <person name="Wang H."/>
            <person name="Wang A."/>
            <person name="Jiang F."/>
            <person name="Liu H."/>
            <person name="Zhao H."/>
            <person name="Xu D."/>
            <person name="Zhang Y."/>
        </authorList>
    </citation>
    <scope>NUCLEOTIDE SEQUENCE [LARGE SCALE GENOMIC DNA]</scope>
    <source>
        <strain evidence="2">cv. Punajuju</strain>
    </source>
</reference>